<keyword evidence="3" id="KW-1185">Reference proteome</keyword>
<accession>A0A9Q3CIQ4</accession>
<dbReference type="AlphaFoldDB" id="A0A9Q3CIQ4"/>
<evidence type="ECO:0000313" key="2">
    <source>
        <dbReference type="EMBL" id="MBW0483830.1"/>
    </source>
</evidence>
<comment type="caution">
    <text evidence="2">The sequence shown here is derived from an EMBL/GenBank/DDBJ whole genome shotgun (WGS) entry which is preliminary data.</text>
</comment>
<evidence type="ECO:0000313" key="3">
    <source>
        <dbReference type="Proteomes" id="UP000765509"/>
    </source>
</evidence>
<feature type="region of interest" description="Disordered" evidence="1">
    <location>
        <begin position="121"/>
        <end position="184"/>
    </location>
</feature>
<proteinExistence type="predicted"/>
<protein>
    <submittedName>
        <fullName evidence="2">Uncharacterized protein</fullName>
    </submittedName>
</protein>
<reference evidence="2" key="1">
    <citation type="submission" date="2021-03" db="EMBL/GenBank/DDBJ databases">
        <title>Draft genome sequence of rust myrtle Austropuccinia psidii MF-1, a brazilian biotype.</title>
        <authorList>
            <person name="Quecine M.C."/>
            <person name="Pachon D.M.R."/>
            <person name="Bonatelli M.L."/>
            <person name="Correr F.H."/>
            <person name="Franceschini L.M."/>
            <person name="Leite T.F."/>
            <person name="Margarido G.R.A."/>
            <person name="Almeida C.A."/>
            <person name="Ferrarezi J.A."/>
            <person name="Labate C.A."/>
        </authorList>
    </citation>
    <scope>NUCLEOTIDE SEQUENCE</scope>
    <source>
        <strain evidence="2">MF-1</strain>
    </source>
</reference>
<name>A0A9Q3CIQ4_9BASI</name>
<gene>
    <name evidence="2" type="ORF">O181_023545</name>
</gene>
<dbReference type="EMBL" id="AVOT02007405">
    <property type="protein sequence ID" value="MBW0483830.1"/>
    <property type="molecule type" value="Genomic_DNA"/>
</dbReference>
<feature type="compositionally biased region" description="Basic and acidic residues" evidence="1">
    <location>
        <begin position="121"/>
        <end position="132"/>
    </location>
</feature>
<feature type="region of interest" description="Disordered" evidence="1">
    <location>
        <begin position="1"/>
        <end position="41"/>
    </location>
</feature>
<dbReference type="Proteomes" id="UP000765509">
    <property type="component" value="Unassembled WGS sequence"/>
</dbReference>
<organism evidence="2 3">
    <name type="scientific">Austropuccinia psidii MF-1</name>
    <dbReference type="NCBI Taxonomy" id="1389203"/>
    <lineage>
        <taxon>Eukaryota</taxon>
        <taxon>Fungi</taxon>
        <taxon>Dikarya</taxon>
        <taxon>Basidiomycota</taxon>
        <taxon>Pucciniomycotina</taxon>
        <taxon>Pucciniomycetes</taxon>
        <taxon>Pucciniales</taxon>
        <taxon>Sphaerophragmiaceae</taxon>
        <taxon>Austropuccinia</taxon>
    </lineage>
</organism>
<feature type="compositionally biased region" description="Polar residues" evidence="1">
    <location>
        <begin position="1"/>
        <end position="13"/>
    </location>
</feature>
<evidence type="ECO:0000256" key="1">
    <source>
        <dbReference type="SAM" id="MobiDB-lite"/>
    </source>
</evidence>
<sequence>MTTRRGSQYSIQSDEAGLTLRIDPSKGKRKGKIPRGTEYTQGSALSQMQVPEMPMISIPELELSMVYKDKDWEMLPQLHEGVMNSWHILKKFLEEEEIVRYSNGWNPLSSKPQVKQIKEYHSKKKEETKEEATVASYSKPQANPLPQEERKKKKRTGGNHIPQVTKFQKSKKMPWTMSSTWPEP</sequence>